<feature type="region of interest" description="Disordered" evidence="1">
    <location>
        <begin position="1"/>
        <end position="29"/>
    </location>
</feature>
<reference evidence="2 3" key="1">
    <citation type="submission" date="2020-11" db="EMBL/GenBank/DDBJ databases">
        <authorList>
            <person name="Wallbank WR R."/>
            <person name="Pardo Diaz C."/>
            <person name="Kozak K."/>
            <person name="Martin S."/>
            <person name="Jiggins C."/>
            <person name="Moest M."/>
            <person name="Warren A I."/>
            <person name="Generalovic N T."/>
            <person name="Byers J.R.P. K."/>
            <person name="Montejo-Kovacevich G."/>
            <person name="Yen C E."/>
        </authorList>
    </citation>
    <scope>NUCLEOTIDE SEQUENCE [LARGE SCALE GENOMIC DNA]</scope>
</reference>
<feature type="compositionally biased region" description="Basic and acidic residues" evidence="1">
    <location>
        <begin position="13"/>
        <end position="23"/>
    </location>
</feature>
<dbReference type="AlphaFoldDB" id="A0A7R8V7N3"/>
<evidence type="ECO:0008006" key="4">
    <source>
        <dbReference type="Google" id="ProtNLM"/>
    </source>
</evidence>
<evidence type="ECO:0000313" key="3">
    <source>
        <dbReference type="Proteomes" id="UP000594454"/>
    </source>
</evidence>
<dbReference type="Proteomes" id="UP000594454">
    <property type="component" value="Chromosome 6"/>
</dbReference>
<dbReference type="OrthoDB" id="7903114at2759"/>
<dbReference type="EMBL" id="LR899014">
    <property type="protein sequence ID" value="CAD7093637.1"/>
    <property type="molecule type" value="Genomic_DNA"/>
</dbReference>
<accession>A0A7R8V7N3</accession>
<keyword evidence="3" id="KW-1185">Reference proteome</keyword>
<feature type="compositionally biased region" description="Polar residues" evidence="1">
    <location>
        <begin position="1"/>
        <end position="10"/>
    </location>
</feature>
<evidence type="ECO:0000313" key="2">
    <source>
        <dbReference type="EMBL" id="CAD7093637.1"/>
    </source>
</evidence>
<protein>
    <recommendedName>
        <fullName evidence="4">Securin</fullName>
    </recommendedName>
</protein>
<gene>
    <name evidence="2" type="ORF">HERILL_LOCUS15911</name>
</gene>
<proteinExistence type="predicted"/>
<feature type="region of interest" description="Disordered" evidence="1">
    <location>
        <begin position="60"/>
        <end position="93"/>
    </location>
</feature>
<name>A0A7R8V7N3_HERIL</name>
<organism evidence="2 3">
    <name type="scientific">Hermetia illucens</name>
    <name type="common">Black soldier fly</name>
    <dbReference type="NCBI Taxonomy" id="343691"/>
    <lineage>
        <taxon>Eukaryota</taxon>
        <taxon>Metazoa</taxon>
        <taxon>Ecdysozoa</taxon>
        <taxon>Arthropoda</taxon>
        <taxon>Hexapoda</taxon>
        <taxon>Insecta</taxon>
        <taxon>Pterygota</taxon>
        <taxon>Neoptera</taxon>
        <taxon>Endopterygota</taxon>
        <taxon>Diptera</taxon>
        <taxon>Brachycera</taxon>
        <taxon>Stratiomyomorpha</taxon>
        <taxon>Stratiomyidae</taxon>
        <taxon>Hermetiinae</taxon>
        <taxon>Hermetia</taxon>
    </lineage>
</organism>
<sequence>MATTFRNFNPTRKAVDKSNDRENLPPAFTSTKFAGKENVLSERRHTGRKQVFGELKNVLHNTGAPTPMKAPKSTIFSPTAPPKNILKPKEMPKSKKSLLSKQLSLNSEAMRTVPQIDLLPKFDPDYDDLEYIWSQQTAALAERAFARIRHVDDEELLLPDISAMDKFESVFGEIEPIALENFDEPEPEMPSLPSIEWDNMLFDF</sequence>
<evidence type="ECO:0000256" key="1">
    <source>
        <dbReference type="SAM" id="MobiDB-lite"/>
    </source>
</evidence>
<dbReference type="InParanoid" id="A0A7R8V7N3"/>